<dbReference type="EMBL" id="NEDP02001444">
    <property type="protein sequence ID" value="OWF53257.1"/>
    <property type="molecule type" value="Genomic_DNA"/>
</dbReference>
<feature type="compositionally biased region" description="Low complexity" evidence="1">
    <location>
        <begin position="26"/>
        <end position="37"/>
    </location>
</feature>
<evidence type="ECO:0000313" key="3">
    <source>
        <dbReference type="Proteomes" id="UP000242188"/>
    </source>
</evidence>
<dbReference type="Proteomes" id="UP000242188">
    <property type="component" value="Unassembled WGS sequence"/>
</dbReference>
<feature type="region of interest" description="Disordered" evidence="1">
    <location>
        <begin position="1"/>
        <end position="56"/>
    </location>
</feature>
<evidence type="ECO:0000313" key="2">
    <source>
        <dbReference type="EMBL" id="OWF53257.1"/>
    </source>
</evidence>
<sequence>MPPTRKRAAALNHRLVPKRPVQVQHGTPRTRGRPAPTRGEHQSGSNIQQQSEAHTSLTAAAPFAAIAAELFKLMKAEGMVMKDPHQSSNPVLPSVTTLCFQSTHQSVTSAALGGPDQQPLTRPTSSGVAVRDMPSHQNPRCQCLTLCWVRQHQI</sequence>
<gene>
    <name evidence="2" type="ORF">KP79_PYT04573</name>
</gene>
<evidence type="ECO:0000256" key="1">
    <source>
        <dbReference type="SAM" id="MobiDB-lite"/>
    </source>
</evidence>
<feature type="region of interest" description="Disordered" evidence="1">
    <location>
        <begin position="109"/>
        <end position="134"/>
    </location>
</feature>
<feature type="compositionally biased region" description="Polar residues" evidence="1">
    <location>
        <begin position="42"/>
        <end position="56"/>
    </location>
</feature>
<keyword evidence="3" id="KW-1185">Reference proteome</keyword>
<name>A0A210QWY5_MIZYE</name>
<reference evidence="2 3" key="1">
    <citation type="journal article" date="2017" name="Nat. Ecol. Evol.">
        <title>Scallop genome provides insights into evolution of bilaterian karyotype and development.</title>
        <authorList>
            <person name="Wang S."/>
            <person name="Zhang J."/>
            <person name="Jiao W."/>
            <person name="Li J."/>
            <person name="Xun X."/>
            <person name="Sun Y."/>
            <person name="Guo X."/>
            <person name="Huan P."/>
            <person name="Dong B."/>
            <person name="Zhang L."/>
            <person name="Hu X."/>
            <person name="Sun X."/>
            <person name="Wang J."/>
            <person name="Zhao C."/>
            <person name="Wang Y."/>
            <person name="Wang D."/>
            <person name="Huang X."/>
            <person name="Wang R."/>
            <person name="Lv J."/>
            <person name="Li Y."/>
            <person name="Zhang Z."/>
            <person name="Liu B."/>
            <person name="Lu W."/>
            <person name="Hui Y."/>
            <person name="Liang J."/>
            <person name="Zhou Z."/>
            <person name="Hou R."/>
            <person name="Li X."/>
            <person name="Liu Y."/>
            <person name="Li H."/>
            <person name="Ning X."/>
            <person name="Lin Y."/>
            <person name="Zhao L."/>
            <person name="Xing Q."/>
            <person name="Dou J."/>
            <person name="Li Y."/>
            <person name="Mao J."/>
            <person name="Guo H."/>
            <person name="Dou H."/>
            <person name="Li T."/>
            <person name="Mu C."/>
            <person name="Jiang W."/>
            <person name="Fu Q."/>
            <person name="Fu X."/>
            <person name="Miao Y."/>
            <person name="Liu J."/>
            <person name="Yu Q."/>
            <person name="Li R."/>
            <person name="Liao H."/>
            <person name="Li X."/>
            <person name="Kong Y."/>
            <person name="Jiang Z."/>
            <person name="Chourrout D."/>
            <person name="Li R."/>
            <person name="Bao Z."/>
        </authorList>
    </citation>
    <scope>NUCLEOTIDE SEQUENCE [LARGE SCALE GENOMIC DNA]</scope>
    <source>
        <strain evidence="2 3">PY_sf001</strain>
    </source>
</reference>
<organism evidence="2 3">
    <name type="scientific">Mizuhopecten yessoensis</name>
    <name type="common">Japanese scallop</name>
    <name type="synonym">Patinopecten yessoensis</name>
    <dbReference type="NCBI Taxonomy" id="6573"/>
    <lineage>
        <taxon>Eukaryota</taxon>
        <taxon>Metazoa</taxon>
        <taxon>Spiralia</taxon>
        <taxon>Lophotrochozoa</taxon>
        <taxon>Mollusca</taxon>
        <taxon>Bivalvia</taxon>
        <taxon>Autobranchia</taxon>
        <taxon>Pteriomorphia</taxon>
        <taxon>Pectinida</taxon>
        <taxon>Pectinoidea</taxon>
        <taxon>Pectinidae</taxon>
        <taxon>Mizuhopecten</taxon>
    </lineage>
</organism>
<accession>A0A210QWY5</accession>
<dbReference type="AlphaFoldDB" id="A0A210QWY5"/>
<proteinExistence type="predicted"/>
<comment type="caution">
    <text evidence="2">The sequence shown here is derived from an EMBL/GenBank/DDBJ whole genome shotgun (WGS) entry which is preliminary data.</text>
</comment>
<feature type="compositionally biased region" description="Polar residues" evidence="1">
    <location>
        <begin position="118"/>
        <end position="127"/>
    </location>
</feature>
<protein>
    <submittedName>
        <fullName evidence="2">Uncharacterized protein</fullName>
    </submittedName>
</protein>